<dbReference type="Pfam" id="PF00072">
    <property type="entry name" value="Response_reg"/>
    <property type="match status" value="1"/>
</dbReference>
<evidence type="ECO:0000259" key="4">
    <source>
        <dbReference type="PROSITE" id="PS50043"/>
    </source>
</evidence>
<reference evidence="6 7" key="1">
    <citation type="submission" date="2015-11" db="EMBL/GenBank/DDBJ databases">
        <title>Description and complete genome sequence of a novel strain predominating in hypersaline microbial mats and representing a new family of the Bacteriodetes phylum.</title>
        <authorList>
            <person name="Spring S."/>
            <person name="Bunk B."/>
            <person name="Sproer C."/>
            <person name="Klenk H.-P."/>
        </authorList>
    </citation>
    <scope>NUCLEOTIDE SEQUENCE [LARGE SCALE GENOMIC DNA]</scope>
    <source>
        <strain evidence="6 7">L21-Spi-D4</strain>
    </source>
</reference>
<dbReference type="GO" id="GO:0006355">
    <property type="term" value="P:regulation of DNA-templated transcription"/>
    <property type="evidence" value="ECO:0007669"/>
    <property type="project" value="InterPro"/>
</dbReference>
<dbReference type="InterPro" id="IPR058245">
    <property type="entry name" value="NreC/VraR/RcsB-like_REC"/>
</dbReference>
<dbReference type="SMART" id="SM00421">
    <property type="entry name" value="HTH_LUXR"/>
    <property type="match status" value="1"/>
</dbReference>
<dbReference type="GO" id="GO:0000160">
    <property type="term" value="P:phosphorelay signal transduction system"/>
    <property type="evidence" value="ECO:0007669"/>
    <property type="project" value="InterPro"/>
</dbReference>
<dbReference type="SMART" id="SM00448">
    <property type="entry name" value="REC"/>
    <property type="match status" value="1"/>
</dbReference>
<dbReference type="InterPro" id="IPR016032">
    <property type="entry name" value="Sig_transdc_resp-reg_C-effctor"/>
</dbReference>
<evidence type="ECO:0000256" key="3">
    <source>
        <dbReference type="PROSITE-ProRule" id="PRU00169"/>
    </source>
</evidence>
<dbReference type="CDD" id="cd06170">
    <property type="entry name" value="LuxR_C_like"/>
    <property type="match status" value="1"/>
</dbReference>
<dbReference type="PROSITE" id="PS50110">
    <property type="entry name" value="RESPONSE_REGULATORY"/>
    <property type="match status" value="1"/>
</dbReference>
<dbReference type="InterPro" id="IPR011006">
    <property type="entry name" value="CheY-like_superfamily"/>
</dbReference>
<gene>
    <name evidence="6" type="primary">nreC_1</name>
    <name evidence="6" type="ORF">L21SP5_00546</name>
</gene>
<dbReference type="PRINTS" id="PR00038">
    <property type="entry name" value="HTHLUXR"/>
</dbReference>
<evidence type="ECO:0000256" key="1">
    <source>
        <dbReference type="ARBA" id="ARBA00022553"/>
    </source>
</evidence>
<dbReference type="PROSITE" id="PS00622">
    <property type="entry name" value="HTH_LUXR_1"/>
    <property type="match status" value="1"/>
</dbReference>
<dbReference type="SUPFAM" id="SSF46894">
    <property type="entry name" value="C-terminal effector domain of the bipartite response regulators"/>
    <property type="match status" value="1"/>
</dbReference>
<dbReference type="Pfam" id="PF00196">
    <property type="entry name" value="GerE"/>
    <property type="match status" value="1"/>
</dbReference>
<keyword evidence="1 3" id="KW-0597">Phosphoprotein</keyword>
<dbReference type="EMBL" id="CP013118">
    <property type="protein sequence ID" value="ALO14222.1"/>
    <property type="molecule type" value="Genomic_DNA"/>
</dbReference>
<evidence type="ECO:0000256" key="2">
    <source>
        <dbReference type="ARBA" id="ARBA00023125"/>
    </source>
</evidence>
<keyword evidence="7" id="KW-1185">Reference proteome</keyword>
<dbReference type="Proteomes" id="UP000064893">
    <property type="component" value="Chromosome"/>
</dbReference>
<dbReference type="InterPro" id="IPR039420">
    <property type="entry name" value="WalR-like"/>
</dbReference>
<dbReference type="CDD" id="cd17535">
    <property type="entry name" value="REC_NarL-like"/>
    <property type="match status" value="1"/>
</dbReference>
<feature type="modified residue" description="4-aspartylphosphate" evidence="3">
    <location>
        <position position="56"/>
    </location>
</feature>
<dbReference type="SUPFAM" id="SSF52172">
    <property type="entry name" value="CheY-like"/>
    <property type="match status" value="1"/>
</dbReference>
<keyword evidence="2" id="KW-0238">DNA-binding</keyword>
<dbReference type="KEGG" id="blq:L21SP5_00546"/>
<accession>A0A0S2HVY6</accession>
<feature type="domain" description="Response regulatory" evidence="5">
    <location>
        <begin position="5"/>
        <end position="121"/>
    </location>
</feature>
<dbReference type="OrthoDB" id="9797341at2"/>
<name>A0A0S2HVY6_9BACT</name>
<dbReference type="RefSeq" id="WP_057951792.1">
    <property type="nucleotide sequence ID" value="NZ_CP013118.1"/>
</dbReference>
<organism evidence="6 7">
    <name type="scientific">Salinivirga cyanobacteriivorans</name>
    <dbReference type="NCBI Taxonomy" id="1307839"/>
    <lineage>
        <taxon>Bacteria</taxon>
        <taxon>Pseudomonadati</taxon>
        <taxon>Bacteroidota</taxon>
        <taxon>Bacteroidia</taxon>
        <taxon>Bacteroidales</taxon>
        <taxon>Salinivirgaceae</taxon>
        <taxon>Salinivirga</taxon>
    </lineage>
</organism>
<dbReference type="PANTHER" id="PTHR43214">
    <property type="entry name" value="TWO-COMPONENT RESPONSE REGULATOR"/>
    <property type="match status" value="1"/>
</dbReference>
<feature type="domain" description="HTH luxR-type" evidence="4">
    <location>
        <begin position="143"/>
        <end position="208"/>
    </location>
</feature>
<dbReference type="STRING" id="1307839.L21SP5_00546"/>
<dbReference type="InterPro" id="IPR001789">
    <property type="entry name" value="Sig_transdc_resp-reg_receiver"/>
</dbReference>
<dbReference type="Gene3D" id="3.40.50.2300">
    <property type="match status" value="1"/>
</dbReference>
<evidence type="ECO:0000313" key="6">
    <source>
        <dbReference type="EMBL" id="ALO14222.1"/>
    </source>
</evidence>
<dbReference type="PROSITE" id="PS50043">
    <property type="entry name" value="HTH_LUXR_2"/>
    <property type="match status" value="1"/>
</dbReference>
<protein>
    <submittedName>
        <fullName evidence="6">Nitrogen regulation protein C</fullName>
    </submittedName>
</protein>
<proteinExistence type="predicted"/>
<dbReference type="InterPro" id="IPR000792">
    <property type="entry name" value="Tscrpt_reg_LuxR_C"/>
</dbReference>
<sequence length="213" mass="24262">MNILQAFIVDDHSIFRQGLAIMLNKLNNVKVIGEAEDGKQFIDSIDKYNPDIVFLDIKMPNMDGIEAAELAFKKKPSLKIVVMTMFEEPAYLNKMVELGVHGFLLKNAEMMEIRKALARINEGDTYFSEDLLKKIRHTNTAEPKSNDISFSRREKEVLDYLCMGYSNNEIAEKLFISPRTVDGHRANLLSKTDSKNTVSLVLYAVKNKIVDLQ</sequence>
<dbReference type="PANTHER" id="PTHR43214:SF43">
    <property type="entry name" value="TWO-COMPONENT RESPONSE REGULATOR"/>
    <property type="match status" value="1"/>
</dbReference>
<evidence type="ECO:0000259" key="5">
    <source>
        <dbReference type="PROSITE" id="PS50110"/>
    </source>
</evidence>
<evidence type="ECO:0000313" key="7">
    <source>
        <dbReference type="Proteomes" id="UP000064893"/>
    </source>
</evidence>
<dbReference type="AlphaFoldDB" id="A0A0S2HVY6"/>
<dbReference type="GO" id="GO:0003677">
    <property type="term" value="F:DNA binding"/>
    <property type="evidence" value="ECO:0007669"/>
    <property type="project" value="UniProtKB-KW"/>
</dbReference>